<dbReference type="InterPro" id="IPR031807">
    <property type="entry name" value="HicB-like"/>
</dbReference>
<name>A0ABW5FUD9_9PSEU</name>
<evidence type="ECO:0000313" key="3">
    <source>
        <dbReference type="Proteomes" id="UP001597417"/>
    </source>
</evidence>
<feature type="domain" description="HicB-like antitoxin of toxin-antitoxin system" evidence="1">
    <location>
        <begin position="2"/>
        <end position="62"/>
    </location>
</feature>
<evidence type="ECO:0000313" key="2">
    <source>
        <dbReference type="EMBL" id="MFD2417775.1"/>
    </source>
</evidence>
<organism evidence="2 3">
    <name type="scientific">Amycolatopsis pigmentata</name>
    <dbReference type="NCBI Taxonomy" id="450801"/>
    <lineage>
        <taxon>Bacteria</taxon>
        <taxon>Bacillati</taxon>
        <taxon>Actinomycetota</taxon>
        <taxon>Actinomycetes</taxon>
        <taxon>Pseudonocardiales</taxon>
        <taxon>Pseudonocardiaceae</taxon>
        <taxon>Amycolatopsis</taxon>
    </lineage>
</organism>
<dbReference type="Pfam" id="PF15919">
    <property type="entry name" value="HicB_lk_antitox"/>
    <property type="match status" value="1"/>
</dbReference>
<dbReference type="PANTHER" id="PTHR34504:SF2">
    <property type="entry name" value="UPF0150 PROTEIN SSL0259"/>
    <property type="match status" value="1"/>
</dbReference>
<gene>
    <name evidence="2" type="ORF">ACFSXZ_15725</name>
</gene>
<comment type="caution">
    <text evidence="2">The sequence shown here is derived from an EMBL/GenBank/DDBJ whole genome shotgun (WGS) entry which is preliminary data.</text>
</comment>
<accession>A0ABW5FUD9</accession>
<evidence type="ECO:0000259" key="1">
    <source>
        <dbReference type="Pfam" id="PF15919"/>
    </source>
</evidence>
<proteinExistence type="predicted"/>
<keyword evidence="3" id="KW-1185">Reference proteome</keyword>
<dbReference type="InterPro" id="IPR051404">
    <property type="entry name" value="TA_system_antitoxin"/>
</dbReference>
<dbReference type="Proteomes" id="UP001597417">
    <property type="component" value="Unassembled WGS sequence"/>
</dbReference>
<dbReference type="SUPFAM" id="SSF143100">
    <property type="entry name" value="TTHA1013/TTHA0281-like"/>
    <property type="match status" value="1"/>
</dbReference>
<dbReference type="InterPro" id="IPR035069">
    <property type="entry name" value="TTHA1013/TTHA0281-like"/>
</dbReference>
<protein>
    <submittedName>
        <fullName evidence="2">Type II toxin-antitoxin system HicB family antitoxin</fullName>
    </submittedName>
</protein>
<reference evidence="3" key="1">
    <citation type="journal article" date="2019" name="Int. J. Syst. Evol. Microbiol.">
        <title>The Global Catalogue of Microorganisms (GCM) 10K type strain sequencing project: providing services to taxonomists for standard genome sequencing and annotation.</title>
        <authorList>
            <consortium name="The Broad Institute Genomics Platform"/>
            <consortium name="The Broad Institute Genome Sequencing Center for Infectious Disease"/>
            <person name="Wu L."/>
            <person name="Ma J."/>
        </authorList>
    </citation>
    <scope>NUCLEOTIDE SEQUENCE [LARGE SCALE GENOMIC DNA]</scope>
    <source>
        <strain evidence="3">CGMCC 4.7645</strain>
    </source>
</reference>
<dbReference type="RefSeq" id="WP_378266475.1">
    <property type="nucleotide sequence ID" value="NZ_JBHUKR010000007.1"/>
</dbReference>
<sequence>MLVERTEDGGYGAWIPDLPGCVALGSTYDEVIAEMVEAVRLHLDGLRADGLPIPAPTTIASTAIDAA</sequence>
<dbReference type="EMBL" id="JBHUKR010000007">
    <property type="protein sequence ID" value="MFD2417775.1"/>
    <property type="molecule type" value="Genomic_DNA"/>
</dbReference>
<dbReference type="Gene3D" id="3.30.160.250">
    <property type="match status" value="1"/>
</dbReference>
<dbReference type="PANTHER" id="PTHR34504">
    <property type="entry name" value="ANTITOXIN HICB"/>
    <property type="match status" value="1"/>
</dbReference>